<evidence type="ECO:0000313" key="10">
    <source>
        <dbReference type="EMBL" id="GAA0681477.1"/>
    </source>
</evidence>
<name>A0AAV3TDX1_9EURY</name>
<reference evidence="10 11" key="1">
    <citation type="journal article" date="2019" name="Int. J. Syst. Evol. Microbiol.">
        <title>The Global Catalogue of Microorganisms (GCM) 10K type strain sequencing project: providing services to taxonomists for standard genome sequencing and annotation.</title>
        <authorList>
            <consortium name="The Broad Institute Genomics Platform"/>
            <consortium name="The Broad Institute Genome Sequencing Center for Infectious Disease"/>
            <person name="Wu L."/>
            <person name="Ma J."/>
        </authorList>
    </citation>
    <scope>NUCLEOTIDE SEQUENCE [LARGE SCALE GENOMIC DNA]</scope>
    <source>
        <strain evidence="10 11">JCM 16328</strain>
    </source>
</reference>
<keyword evidence="8" id="KW-0472">Membrane</keyword>
<dbReference type="RefSeq" id="WP_343775415.1">
    <property type="nucleotide sequence ID" value="NZ_BAAADV010000008.1"/>
</dbReference>
<evidence type="ECO:0000256" key="1">
    <source>
        <dbReference type="ARBA" id="ARBA00005791"/>
    </source>
</evidence>
<comment type="caution">
    <text evidence="10">The sequence shown here is derived from an EMBL/GenBank/DDBJ whole genome shotgun (WGS) entry which is preliminary data.</text>
</comment>
<evidence type="ECO:0000256" key="5">
    <source>
        <dbReference type="ARBA" id="ARBA00023002"/>
    </source>
</evidence>
<keyword evidence="6" id="KW-1015">Disulfide bond</keyword>
<feature type="domain" description="Thioredoxin-like fold" evidence="9">
    <location>
        <begin position="61"/>
        <end position="223"/>
    </location>
</feature>
<dbReference type="Pfam" id="PF13462">
    <property type="entry name" value="Thioredoxin_4"/>
    <property type="match status" value="1"/>
</dbReference>
<keyword evidence="4" id="KW-0813">Transport</keyword>
<evidence type="ECO:0000256" key="4">
    <source>
        <dbReference type="ARBA" id="ARBA00022982"/>
    </source>
</evidence>
<protein>
    <submittedName>
        <fullName evidence="10">DsbA family protein</fullName>
    </submittedName>
</protein>
<comment type="similarity">
    <text evidence="2">Belongs to the glutaredoxin family.</text>
</comment>
<dbReference type="PANTHER" id="PTHR13887:SF14">
    <property type="entry name" value="DISULFIDE BOND FORMATION PROTEIN D"/>
    <property type="match status" value="1"/>
</dbReference>
<sequence length="245" mass="26756">MDGEGNITRRRALLAGGGTLAFGGGVAYVASRSGSGGERYVPATSHTSDETTSFGVELTGRPIAGERDAPVDIYYWTDYLCPFCKEFETETFPEIGRNYIDAGDVRLVALYMPNIGRYSTPAAIWGRCVWSQVADAEPSAFWNWHSAAFDEQPNSGKDWADDETFAEVAERTDGVDRSAVETCREERGESIRESMDPNLGVAHEARIQGTPGFVIYNRESEAAVKAVGAQPYENFADAIDQVLEA</sequence>
<keyword evidence="11" id="KW-1185">Reference proteome</keyword>
<evidence type="ECO:0000256" key="6">
    <source>
        <dbReference type="ARBA" id="ARBA00023157"/>
    </source>
</evidence>
<evidence type="ECO:0000256" key="3">
    <source>
        <dbReference type="ARBA" id="ARBA00022729"/>
    </source>
</evidence>
<comment type="similarity">
    <text evidence="1">Belongs to the thioredoxin family. DsbA subfamily.</text>
</comment>
<keyword evidence="5" id="KW-0560">Oxidoreductase</keyword>
<feature type="transmembrane region" description="Helical" evidence="8">
    <location>
        <begin position="12"/>
        <end position="30"/>
    </location>
</feature>
<keyword evidence="8" id="KW-0812">Transmembrane</keyword>
<evidence type="ECO:0000256" key="7">
    <source>
        <dbReference type="ARBA" id="ARBA00023284"/>
    </source>
</evidence>
<dbReference type="EMBL" id="BAAADV010000008">
    <property type="protein sequence ID" value="GAA0681477.1"/>
    <property type="molecule type" value="Genomic_DNA"/>
</dbReference>
<evidence type="ECO:0000256" key="8">
    <source>
        <dbReference type="SAM" id="Phobius"/>
    </source>
</evidence>
<evidence type="ECO:0000256" key="2">
    <source>
        <dbReference type="ARBA" id="ARBA00007787"/>
    </source>
</evidence>
<dbReference type="Proteomes" id="UP001500420">
    <property type="component" value="Unassembled WGS sequence"/>
</dbReference>
<dbReference type="GO" id="GO:0016491">
    <property type="term" value="F:oxidoreductase activity"/>
    <property type="evidence" value="ECO:0007669"/>
    <property type="project" value="UniProtKB-KW"/>
</dbReference>
<evidence type="ECO:0000259" key="9">
    <source>
        <dbReference type="Pfam" id="PF13462"/>
    </source>
</evidence>
<organism evidence="10 11">
    <name type="scientific">Natronoarchaeum mannanilyticum</name>
    <dbReference type="NCBI Taxonomy" id="926360"/>
    <lineage>
        <taxon>Archaea</taxon>
        <taxon>Methanobacteriati</taxon>
        <taxon>Methanobacteriota</taxon>
        <taxon>Stenosarchaea group</taxon>
        <taxon>Halobacteria</taxon>
        <taxon>Halobacteriales</taxon>
        <taxon>Natronoarchaeaceae</taxon>
    </lineage>
</organism>
<dbReference type="PANTHER" id="PTHR13887">
    <property type="entry name" value="GLUTATHIONE S-TRANSFERASE KAPPA"/>
    <property type="match status" value="1"/>
</dbReference>
<evidence type="ECO:0000313" key="11">
    <source>
        <dbReference type="Proteomes" id="UP001500420"/>
    </source>
</evidence>
<gene>
    <name evidence="10" type="ORF">GCM10009020_33130</name>
</gene>
<proteinExistence type="inferred from homology"/>
<keyword evidence="4" id="KW-0249">Electron transport</keyword>
<dbReference type="Gene3D" id="3.40.30.10">
    <property type="entry name" value="Glutaredoxin"/>
    <property type="match status" value="1"/>
</dbReference>
<keyword evidence="8" id="KW-1133">Transmembrane helix</keyword>
<keyword evidence="3" id="KW-0732">Signal</keyword>
<dbReference type="SUPFAM" id="SSF52833">
    <property type="entry name" value="Thioredoxin-like"/>
    <property type="match status" value="1"/>
</dbReference>
<dbReference type="InterPro" id="IPR036249">
    <property type="entry name" value="Thioredoxin-like_sf"/>
</dbReference>
<dbReference type="AlphaFoldDB" id="A0AAV3TDX1"/>
<accession>A0AAV3TDX1</accession>
<keyword evidence="7" id="KW-0676">Redox-active center</keyword>
<dbReference type="InterPro" id="IPR012336">
    <property type="entry name" value="Thioredoxin-like_fold"/>
</dbReference>